<dbReference type="GO" id="GO:0009073">
    <property type="term" value="P:aromatic amino acid family biosynthetic process"/>
    <property type="evidence" value="ECO:0007669"/>
    <property type="project" value="UniProtKB-KW"/>
</dbReference>
<evidence type="ECO:0000256" key="3">
    <source>
        <dbReference type="ARBA" id="ARBA00009948"/>
    </source>
</evidence>
<dbReference type="InterPro" id="IPR036968">
    <property type="entry name" value="Enolpyruvate_Tfrase_sf"/>
</dbReference>
<dbReference type="GO" id="GO:0009423">
    <property type="term" value="P:chorismate biosynthetic process"/>
    <property type="evidence" value="ECO:0007669"/>
    <property type="project" value="UniProtKB-UniRule"/>
</dbReference>
<evidence type="ECO:0000313" key="11">
    <source>
        <dbReference type="EMBL" id="WOB45400.1"/>
    </source>
</evidence>
<keyword evidence="6 9" id="KW-0808">Transferase</keyword>
<keyword evidence="5 9" id="KW-0028">Amino-acid biosynthesis</keyword>
<evidence type="ECO:0000256" key="8">
    <source>
        <dbReference type="ARBA" id="ARBA00044633"/>
    </source>
</evidence>
<dbReference type="InterPro" id="IPR006264">
    <property type="entry name" value="EPSP_synthase"/>
</dbReference>
<dbReference type="FunFam" id="3.65.10.10:FF:000006">
    <property type="entry name" value="3-phosphoshikimate 1-carboxyvinyltransferase"/>
    <property type="match status" value="1"/>
</dbReference>
<dbReference type="Pfam" id="PF00275">
    <property type="entry name" value="EPSP_synthase"/>
    <property type="match status" value="1"/>
</dbReference>
<dbReference type="RefSeq" id="WP_316789327.1">
    <property type="nucleotide sequence ID" value="NZ_CP053540.1"/>
</dbReference>
<feature type="binding site" evidence="9">
    <location>
        <position position="334"/>
    </location>
    <ligand>
        <name>3-phosphoshikimate</name>
        <dbReference type="ChEBI" id="CHEBI:145989"/>
    </ligand>
</feature>
<feature type="binding site" evidence="9">
    <location>
        <position position="361"/>
    </location>
    <ligand>
        <name>3-phosphoshikimate</name>
        <dbReference type="ChEBI" id="CHEBI:145989"/>
    </ligand>
</feature>
<comment type="catalytic activity">
    <reaction evidence="8">
        <text>3-phosphoshikimate + phosphoenolpyruvate = 5-O-(1-carboxyvinyl)-3-phosphoshikimate + phosphate</text>
        <dbReference type="Rhea" id="RHEA:21256"/>
        <dbReference type="ChEBI" id="CHEBI:43474"/>
        <dbReference type="ChEBI" id="CHEBI:57701"/>
        <dbReference type="ChEBI" id="CHEBI:58702"/>
        <dbReference type="ChEBI" id="CHEBI:145989"/>
        <dbReference type="EC" id="2.5.1.19"/>
    </reaction>
    <physiologicalReaction direction="left-to-right" evidence="8">
        <dbReference type="Rhea" id="RHEA:21257"/>
    </physiologicalReaction>
</comment>
<dbReference type="EC" id="2.5.1.19" evidence="9"/>
<feature type="binding site" evidence="9">
    <location>
        <position position="183"/>
    </location>
    <ligand>
        <name>3-phosphoshikimate</name>
        <dbReference type="ChEBI" id="CHEBI:145989"/>
    </ligand>
</feature>
<dbReference type="InterPro" id="IPR023193">
    <property type="entry name" value="EPSP_synthase_CS"/>
</dbReference>
<accession>A0AA97BAX1</accession>
<keyword evidence="7 9" id="KW-0057">Aromatic amino acid biosynthesis</keyword>
<sequence length="449" mass="46643">MQTASITLKTTEHHHVLTISPPVDLALTGAIAIPGDKSISHRALMLGALAEGTTEIRGLLLGEDPLSTAACFRAMGANISDLNTERVTVEGIGLGRLQEPADVLDAGNSGTTMRLMLGILASHAGRFFTVTGDGSLRSRPMSRVIRPLQEMGAQIWSRAGGLAPLAVQGQALRPIHYTSPIASAQVKSCILLAGLATEGKTTVSEPALSRDHSERMLRAFGAEILVDPDTCSATVVGPARLIGQPVVVPGDISSAAFWLVAGAIAPGSDLLIQNVGVNPTRTGILDALAQMEADVTLENAREVAGEPVADLRVRGHNRLKAGHIGGDLIPRLIDEIPILAVAAAFAEGTTVISDAAELRVKESDRLAVMATQLSRLGATVTERPDGLEITGGTPLHGAEVDSHTDHRIAMSLAIAALCATGPTTIHRAEAAAVSYPGFVDTLRQVAGLG</sequence>
<comment type="subunit">
    <text evidence="9">Monomer.</text>
</comment>
<dbReference type="NCBIfam" id="TIGR01356">
    <property type="entry name" value="aroA"/>
    <property type="match status" value="1"/>
</dbReference>
<dbReference type="SUPFAM" id="SSF55205">
    <property type="entry name" value="EPT/RTPC-like"/>
    <property type="match status" value="1"/>
</dbReference>
<dbReference type="InterPro" id="IPR001986">
    <property type="entry name" value="Enolpyruvate_Tfrase_dom"/>
</dbReference>
<name>A0AA97BAX1_9CYAN</name>
<evidence type="ECO:0000256" key="1">
    <source>
        <dbReference type="ARBA" id="ARBA00002174"/>
    </source>
</evidence>
<comment type="caution">
    <text evidence="9">Lacks conserved residue(s) required for the propagation of feature annotation.</text>
</comment>
<organism evidence="11">
    <name type="scientific">Thermoleptolyngbya oregonensis NK1-22</name>
    <dbReference type="NCBI Taxonomy" id="2547457"/>
    <lineage>
        <taxon>Bacteria</taxon>
        <taxon>Bacillati</taxon>
        <taxon>Cyanobacteriota</taxon>
        <taxon>Cyanophyceae</taxon>
        <taxon>Oculatellales</taxon>
        <taxon>Oculatellaceae</taxon>
        <taxon>Thermoleptolyngbya</taxon>
    </lineage>
</organism>
<dbReference type="GO" id="GO:0008652">
    <property type="term" value="P:amino acid biosynthetic process"/>
    <property type="evidence" value="ECO:0007669"/>
    <property type="project" value="UniProtKB-KW"/>
</dbReference>
<comment type="function">
    <text evidence="1 9">Catalyzes the transfer of the enolpyruvyl moiety of phosphoenolpyruvate (PEP) to the 5-hydroxyl of shikimate-3-phosphate (S3P) to produce enolpyruvyl shikimate-3-phosphate and inorganic phosphate.</text>
</comment>
<dbReference type="PROSITE" id="PS00885">
    <property type="entry name" value="EPSP_SYNTHASE_2"/>
    <property type="match status" value="1"/>
</dbReference>
<evidence type="ECO:0000259" key="10">
    <source>
        <dbReference type="Pfam" id="PF00275"/>
    </source>
</evidence>
<feature type="binding site" evidence="9">
    <location>
        <position position="139"/>
    </location>
    <ligand>
        <name>phosphoenolpyruvate</name>
        <dbReference type="ChEBI" id="CHEBI:58702"/>
    </ligand>
</feature>
<comment type="pathway">
    <text evidence="2 9">Metabolic intermediate biosynthesis; chorismate biosynthesis; chorismate from D-erythrose 4-phosphate and phosphoenolpyruvate: step 6/7.</text>
</comment>
<dbReference type="GO" id="GO:0003866">
    <property type="term" value="F:3-phosphoshikimate 1-carboxyvinyltransferase activity"/>
    <property type="evidence" value="ECO:0007669"/>
    <property type="project" value="UniProtKB-UniRule"/>
</dbReference>
<evidence type="ECO:0000256" key="4">
    <source>
        <dbReference type="ARBA" id="ARBA00022490"/>
    </source>
</evidence>
<evidence type="ECO:0000256" key="5">
    <source>
        <dbReference type="ARBA" id="ARBA00022605"/>
    </source>
</evidence>
<feature type="binding site" evidence="9">
    <location>
        <position position="185"/>
    </location>
    <ligand>
        <name>3-phosphoshikimate</name>
        <dbReference type="ChEBI" id="CHEBI:145989"/>
    </ligand>
</feature>
<feature type="binding site" evidence="9">
    <location>
        <position position="185"/>
    </location>
    <ligand>
        <name>phosphoenolpyruvate</name>
        <dbReference type="ChEBI" id="CHEBI:58702"/>
    </ligand>
</feature>
<dbReference type="FunFam" id="3.65.10.10:FF:000005">
    <property type="entry name" value="3-phosphoshikimate 1-carboxyvinyltransferase"/>
    <property type="match status" value="1"/>
</dbReference>
<feature type="binding site" evidence="9">
    <location>
        <position position="42"/>
    </location>
    <ligand>
        <name>3-phosphoshikimate</name>
        <dbReference type="ChEBI" id="CHEBI:145989"/>
    </ligand>
</feature>
<keyword evidence="4 9" id="KW-0963">Cytoplasm</keyword>
<evidence type="ECO:0000256" key="7">
    <source>
        <dbReference type="ARBA" id="ARBA00023141"/>
    </source>
</evidence>
<dbReference type="HAMAP" id="MF_00210">
    <property type="entry name" value="EPSP_synth"/>
    <property type="match status" value="1"/>
</dbReference>
<dbReference type="AlphaFoldDB" id="A0AA97BAX1"/>
<gene>
    <name evidence="9 11" type="primary">aroA</name>
    <name evidence="11" type="ORF">HNI00_21405</name>
</gene>
<dbReference type="PANTHER" id="PTHR21090:SF5">
    <property type="entry name" value="PENTAFUNCTIONAL AROM POLYPEPTIDE"/>
    <property type="match status" value="1"/>
</dbReference>
<dbReference type="GO" id="GO:0005737">
    <property type="term" value="C:cytoplasm"/>
    <property type="evidence" value="ECO:0007669"/>
    <property type="project" value="UniProtKB-SubCell"/>
</dbReference>
<dbReference type="PIRSF" id="PIRSF000505">
    <property type="entry name" value="EPSPS"/>
    <property type="match status" value="1"/>
</dbReference>
<proteinExistence type="inferred from homology"/>
<dbReference type="PROSITE" id="PS00104">
    <property type="entry name" value="EPSP_SYNTHASE_1"/>
    <property type="match status" value="1"/>
</dbReference>
<dbReference type="InterPro" id="IPR013792">
    <property type="entry name" value="RNA3'P_cycl/enolpyr_Trfase_a/b"/>
</dbReference>
<evidence type="ECO:0000256" key="6">
    <source>
        <dbReference type="ARBA" id="ARBA00022679"/>
    </source>
</evidence>
<feature type="binding site" evidence="9">
    <location>
        <position position="407"/>
    </location>
    <ligand>
        <name>phosphoenolpyruvate</name>
        <dbReference type="ChEBI" id="CHEBI:58702"/>
    </ligand>
</feature>
<dbReference type="KEGG" id="tog:HNI00_21405"/>
<evidence type="ECO:0000256" key="2">
    <source>
        <dbReference type="ARBA" id="ARBA00004811"/>
    </source>
</evidence>
<feature type="domain" description="Enolpyruvate transferase" evidence="10">
    <location>
        <begin position="26"/>
        <end position="442"/>
    </location>
</feature>
<reference evidence="11" key="1">
    <citation type="submission" date="2020-05" db="EMBL/GenBank/DDBJ databases">
        <authorList>
            <person name="Zhu T."/>
            <person name="Keshari N."/>
            <person name="Lu X."/>
        </authorList>
    </citation>
    <scope>NUCLEOTIDE SEQUENCE</scope>
    <source>
        <strain evidence="11">NK1-22</strain>
    </source>
</reference>
<dbReference type="CDD" id="cd01556">
    <property type="entry name" value="EPSP_synthase"/>
    <property type="match status" value="1"/>
</dbReference>
<feature type="binding site" evidence="9">
    <location>
        <position position="37"/>
    </location>
    <ligand>
        <name>3-phosphoshikimate</name>
        <dbReference type="ChEBI" id="CHEBI:145989"/>
    </ligand>
</feature>
<dbReference type="PANTHER" id="PTHR21090">
    <property type="entry name" value="AROM/DEHYDROQUINATE SYNTHASE"/>
    <property type="match status" value="1"/>
</dbReference>
<feature type="binding site" evidence="9">
    <location>
        <position position="365"/>
    </location>
    <ligand>
        <name>phosphoenolpyruvate</name>
        <dbReference type="ChEBI" id="CHEBI:58702"/>
    </ligand>
</feature>
<feature type="binding site" evidence="9">
    <location>
        <position position="37"/>
    </location>
    <ligand>
        <name>phosphoenolpyruvate</name>
        <dbReference type="ChEBI" id="CHEBI:58702"/>
    </ligand>
</feature>
<evidence type="ECO:0000256" key="9">
    <source>
        <dbReference type="HAMAP-Rule" id="MF_00210"/>
    </source>
</evidence>
<comment type="subcellular location">
    <subcellularLocation>
        <location evidence="9">Cytoplasm</location>
    </subcellularLocation>
</comment>
<feature type="binding site" evidence="9">
    <location>
        <position position="110"/>
    </location>
    <ligand>
        <name>phosphoenolpyruvate</name>
        <dbReference type="ChEBI" id="CHEBI:58702"/>
    </ligand>
</feature>
<feature type="binding site" evidence="9">
    <location>
        <position position="38"/>
    </location>
    <ligand>
        <name>3-phosphoshikimate</name>
        <dbReference type="ChEBI" id="CHEBI:145989"/>
    </ligand>
</feature>
<comment type="similarity">
    <text evidence="3 9">Belongs to the EPSP synthase family.</text>
</comment>
<protein>
    <recommendedName>
        <fullName evidence="9">3-phosphoshikimate 1-carboxyvinyltransferase</fullName>
        <ecNumber evidence="9">2.5.1.19</ecNumber>
    </recommendedName>
    <alternativeName>
        <fullName evidence="9">5-enolpyruvylshikimate-3-phosphate synthase</fullName>
        <shortName evidence="9">EPSP synthase</shortName>
        <shortName evidence="9">EPSPS</shortName>
    </alternativeName>
</protein>
<feature type="active site" description="Proton acceptor" evidence="9">
    <location>
        <position position="334"/>
    </location>
</feature>
<dbReference type="EMBL" id="CP053540">
    <property type="protein sequence ID" value="WOB45400.1"/>
    <property type="molecule type" value="Genomic_DNA"/>
</dbReference>
<dbReference type="Gene3D" id="3.65.10.10">
    <property type="entry name" value="Enolpyruvate transferase domain"/>
    <property type="match status" value="2"/>
</dbReference>